<accession>A0ABV9M6R5</accession>
<evidence type="ECO:0000259" key="1">
    <source>
        <dbReference type="PROSITE" id="PS51186"/>
    </source>
</evidence>
<organism evidence="2 3">
    <name type="scientific">Enterococcus eurekensis</name>
    <dbReference type="NCBI Taxonomy" id="1159753"/>
    <lineage>
        <taxon>Bacteria</taxon>
        <taxon>Bacillati</taxon>
        <taxon>Bacillota</taxon>
        <taxon>Bacilli</taxon>
        <taxon>Lactobacillales</taxon>
        <taxon>Enterococcaceae</taxon>
        <taxon>Enterococcus</taxon>
    </lineage>
</organism>
<name>A0ABV9M6R5_9ENTE</name>
<dbReference type="GO" id="GO:0016746">
    <property type="term" value="F:acyltransferase activity"/>
    <property type="evidence" value="ECO:0007669"/>
    <property type="project" value="UniProtKB-KW"/>
</dbReference>
<dbReference type="SUPFAM" id="SSF55729">
    <property type="entry name" value="Acyl-CoA N-acyltransferases (Nat)"/>
    <property type="match status" value="1"/>
</dbReference>
<dbReference type="Gene3D" id="3.40.630.30">
    <property type="match status" value="1"/>
</dbReference>
<keyword evidence="3" id="KW-1185">Reference proteome</keyword>
<keyword evidence="2" id="KW-0012">Acyltransferase</keyword>
<feature type="domain" description="N-acetyltransferase" evidence="1">
    <location>
        <begin position="1"/>
        <end position="70"/>
    </location>
</feature>
<keyword evidence="2" id="KW-0808">Transferase</keyword>
<proteinExistence type="predicted"/>
<dbReference type="Pfam" id="PF00583">
    <property type="entry name" value="Acetyltransf_1"/>
    <property type="match status" value="1"/>
</dbReference>
<sequence>MIDQNHQAKGYASKALVLIIDYMFQNAKEKVITLSTKPDNEPALQLYKKFGFIETGEQNGNKIILQKYLI</sequence>
<protein>
    <submittedName>
        <fullName evidence="2">GNAT family N-acetyltransferase</fullName>
        <ecNumber evidence="2">2.3.-.-</ecNumber>
    </submittedName>
</protein>
<dbReference type="RefSeq" id="WP_379966665.1">
    <property type="nucleotide sequence ID" value="NZ_JBHSGT010000060.1"/>
</dbReference>
<dbReference type="PROSITE" id="PS51186">
    <property type="entry name" value="GNAT"/>
    <property type="match status" value="1"/>
</dbReference>
<gene>
    <name evidence="2" type="ORF">ACFO3L_09710</name>
</gene>
<dbReference type="InterPro" id="IPR000182">
    <property type="entry name" value="GNAT_dom"/>
</dbReference>
<dbReference type="EC" id="2.3.-.-" evidence="2"/>
<evidence type="ECO:0000313" key="3">
    <source>
        <dbReference type="Proteomes" id="UP001596026"/>
    </source>
</evidence>
<dbReference type="Proteomes" id="UP001596026">
    <property type="component" value="Unassembled WGS sequence"/>
</dbReference>
<evidence type="ECO:0000313" key="2">
    <source>
        <dbReference type="EMBL" id="MFC4710873.1"/>
    </source>
</evidence>
<dbReference type="InterPro" id="IPR016181">
    <property type="entry name" value="Acyl_CoA_acyltransferase"/>
</dbReference>
<dbReference type="EMBL" id="JBHSGT010000060">
    <property type="protein sequence ID" value="MFC4710873.1"/>
    <property type="molecule type" value="Genomic_DNA"/>
</dbReference>
<comment type="caution">
    <text evidence="2">The sequence shown here is derived from an EMBL/GenBank/DDBJ whole genome shotgun (WGS) entry which is preliminary data.</text>
</comment>
<reference evidence="3" key="1">
    <citation type="journal article" date="2019" name="Int. J. Syst. Evol. Microbiol.">
        <title>The Global Catalogue of Microorganisms (GCM) 10K type strain sequencing project: providing services to taxonomists for standard genome sequencing and annotation.</title>
        <authorList>
            <consortium name="The Broad Institute Genomics Platform"/>
            <consortium name="The Broad Institute Genome Sequencing Center for Infectious Disease"/>
            <person name="Wu L."/>
            <person name="Ma J."/>
        </authorList>
    </citation>
    <scope>NUCLEOTIDE SEQUENCE [LARGE SCALE GENOMIC DNA]</scope>
    <source>
        <strain evidence="3">CGMCC 1.19061</strain>
    </source>
</reference>